<evidence type="ECO:0000313" key="1">
    <source>
        <dbReference type="EMBL" id="UUI71462.1"/>
    </source>
</evidence>
<dbReference type="Proteomes" id="UP001316384">
    <property type="component" value="Chromosome"/>
</dbReference>
<organism evidence="1 2">
    <name type="scientific">Cellulomonas xiejunii</name>
    <dbReference type="NCBI Taxonomy" id="2968083"/>
    <lineage>
        <taxon>Bacteria</taxon>
        <taxon>Bacillati</taxon>
        <taxon>Actinomycetota</taxon>
        <taxon>Actinomycetes</taxon>
        <taxon>Micrococcales</taxon>
        <taxon>Cellulomonadaceae</taxon>
        <taxon>Cellulomonas</taxon>
    </lineage>
</organism>
<dbReference type="RefSeq" id="WP_227575254.1">
    <property type="nucleotide sequence ID" value="NZ_CP101987.1"/>
</dbReference>
<proteinExistence type="predicted"/>
<protein>
    <submittedName>
        <fullName evidence="1">Uncharacterized protein</fullName>
    </submittedName>
</protein>
<gene>
    <name evidence="1" type="ORF">NP048_16965</name>
</gene>
<accession>A0ABY5KLS5</accession>
<sequence length="45" mass="4396">MLALQRTARVLGAVALGAGLAYAAHPALLTDLARPLLAAVLGTGG</sequence>
<name>A0ABY5KLS5_9CELL</name>
<evidence type="ECO:0000313" key="2">
    <source>
        <dbReference type="Proteomes" id="UP001316384"/>
    </source>
</evidence>
<reference evidence="1 2" key="1">
    <citation type="submission" date="2022-07" db="EMBL/GenBank/DDBJ databases">
        <title>Novel species in genus cellulomonas.</title>
        <authorList>
            <person name="Ye L."/>
        </authorList>
    </citation>
    <scope>NUCLEOTIDE SEQUENCE [LARGE SCALE GENOMIC DNA]</scope>
    <source>
        <strain evidence="2">zg-B89</strain>
    </source>
</reference>
<dbReference type="EMBL" id="CP101987">
    <property type="protein sequence ID" value="UUI71462.1"/>
    <property type="molecule type" value="Genomic_DNA"/>
</dbReference>
<keyword evidence="2" id="KW-1185">Reference proteome</keyword>